<feature type="transmembrane region" description="Helical" evidence="1">
    <location>
        <begin position="119"/>
        <end position="139"/>
    </location>
</feature>
<evidence type="ECO:0000313" key="3">
    <source>
        <dbReference type="Proteomes" id="UP000828390"/>
    </source>
</evidence>
<sequence length="260" mass="28446">MCRIFANVKPLDILASACALAALVSHVVGTATHTWWIVHEDDVLQQSFTFYYGIWVVVDCKNHTCVTLSSGMQGRRAWLLGPAVLLVMAAILMLVVLVTSSLLLALPWHHRHARTLRKLGVIFNIGAGVIIILAVLIFYKKKAGLRPSTAPETSNGNPGWSLLLSTVGGILAIADAVVIGITVNRYSHKKMEKLKTIFGIYAADLEIDVNALRQGVLRQGRKVNITSLNDSTLEDFYKATRVEMHPVPGSPCKANTPRNI</sequence>
<feature type="transmembrane region" description="Helical" evidence="1">
    <location>
        <begin position="77"/>
        <end position="107"/>
    </location>
</feature>
<keyword evidence="1" id="KW-0812">Transmembrane</keyword>
<keyword evidence="1" id="KW-0472">Membrane</keyword>
<organism evidence="2 3">
    <name type="scientific">Dreissena polymorpha</name>
    <name type="common">Zebra mussel</name>
    <name type="synonym">Mytilus polymorpha</name>
    <dbReference type="NCBI Taxonomy" id="45954"/>
    <lineage>
        <taxon>Eukaryota</taxon>
        <taxon>Metazoa</taxon>
        <taxon>Spiralia</taxon>
        <taxon>Lophotrochozoa</taxon>
        <taxon>Mollusca</taxon>
        <taxon>Bivalvia</taxon>
        <taxon>Autobranchia</taxon>
        <taxon>Heteroconchia</taxon>
        <taxon>Euheterodonta</taxon>
        <taxon>Imparidentia</taxon>
        <taxon>Neoheterodontei</taxon>
        <taxon>Myida</taxon>
        <taxon>Dreissenoidea</taxon>
        <taxon>Dreissenidae</taxon>
        <taxon>Dreissena</taxon>
    </lineage>
</organism>
<feature type="transmembrane region" description="Helical" evidence="1">
    <location>
        <begin position="159"/>
        <end position="183"/>
    </location>
</feature>
<comment type="caution">
    <text evidence="2">The sequence shown here is derived from an EMBL/GenBank/DDBJ whole genome shotgun (WGS) entry which is preliminary data.</text>
</comment>
<gene>
    <name evidence="2" type="ORF">DPMN_006332</name>
</gene>
<protein>
    <submittedName>
        <fullName evidence="2">Uncharacterized protein</fullName>
    </submittedName>
</protein>
<dbReference type="EMBL" id="JAIWYP010000001">
    <property type="protein sequence ID" value="KAH3882394.1"/>
    <property type="molecule type" value="Genomic_DNA"/>
</dbReference>
<evidence type="ECO:0000313" key="2">
    <source>
        <dbReference type="EMBL" id="KAH3882394.1"/>
    </source>
</evidence>
<reference evidence="2" key="1">
    <citation type="journal article" date="2019" name="bioRxiv">
        <title>The Genome of the Zebra Mussel, Dreissena polymorpha: A Resource for Invasive Species Research.</title>
        <authorList>
            <person name="McCartney M.A."/>
            <person name="Auch B."/>
            <person name="Kono T."/>
            <person name="Mallez S."/>
            <person name="Zhang Y."/>
            <person name="Obille A."/>
            <person name="Becker A."/>
            <person name="Abrahante J.E."/>
            <person name="Garbe J."/>
            <person name="Badalamenti J.P."/>
            <person name="Herman A."/>
            <person name="Mangelson H."/>
            <person name="Liachko I."/>
            <person name="Sullivan S."/>
            <person name="Sone E.D."/>
            <person name="Koren S."/>
            <person name="Silverstein K.A.T."/>
            <person name="Beckman K.B."/>
            <person name="Gohl D.M."/>
        </authorList>
    </citation>
    <scope>NUCLEOTIDE SEQUENCE</scope>
    <source>
        <strain evidence="2">Duluth1</strain>
        <tissue evidence="2">Whole animal</tissue>
    </source>
</reference>
<dbReference type="AlphaFoldDB" id="A0A9D4MV28"/>
<accession>A0A9D4MV28</accession>
<proteinExistence type="predicted"/>
<dbReference type="OrthoDB" id="6107812at2759"/>
<dbReference type="Proteomes" id="UP000828390">
    <property type="component" value="Unassembled WGS sequence"/>
</dbReference>
<keyword evidence="3" id="KW-1185">Reference proteome</keyword>
<keyword evidence="1" id="KW-1133">Transmembrane helix</keyword>
<name>A0A9D4MV28_DREPO</name>
<dbReference type="Gene3D" id="1.20.140.150">
    <property type="match status" value="1"/>
</dbReference>
<evidence type="ECO:0000256" key="1">
    <source>
        <dbReference type="SAM" id="Phobius"/>
    </source>
</evidence>
<reference evidence="2" key="2">
    <citation type="submission" date="2020-11" db="EMBL/GenBank/DDBJ databases">
        <authorList>
            <person name="McCartney M.A."/>
            <person name="Auch B."/>
            <person name="Kono T."/>
            <person name="Mallez S."/>
            <person name="Becker A."/>
            <person name="Gohl D.M."/>
            <person name="Silverstein K.A.T."/>
            <person name="Koren S."/>
            <person name="Bechman K.B."/>
            <person name="Herman A."/>
            <person name="Abrahante J.E."/>
            <person name="Garbe J."/>
        </authorList>
    </citation>
    <scope>NUCLEOTIDE SEQUENCE</scope>
    <source>
        <strain evidence="2">Duluth1</strain>
        <tissue evidence="2">Whole animal</tissue>
    </source>
</reference>